<comment type="domain">
    <text evidence="4">Contains a C-terminal catalytic domain, and an N-terminal region which modulates catalytic activity.</text>
</comment>
<comment type="similarity">
    <text evidence="4">Belongs to the CheB family.</text>
</comment>
<dbReference type="HAMAP" id="MF_00099">
    <property type="entry name" value="CheB_chemtxs"/>
    <property type="match status" value="1"/>
</dbReference>
<keyword evidence="2 4" id="KW-0378">Hydrolase</keyword>
<dbReference type="PIRSF" id="PIRSF000876">
    <property type="entry name" value="RR_chemtxs_CheB"/>
    <property type="match status" value="1"/>
</dbReference>
<feature type="active site" evidence="4 5">
    <location>
        <position position="220"/>
    </location>
</feature>
<dbReference type="GO" id="GO:0050568">
    <property type="term" value="F:protein-glutamine glutaminase activity"/>
    <property type="evidence" value="ECO:0007669"/>
    <property type="project" value="UniProtKB-UniRule"/>
</dbReference>
<dbReference type="EMBL" id="FO203512">
    <property type="protein sequence ID" value="CCK75421.1"/>
    <property type="molecule type" value="Genomic_DNA"/>
</dbReference>
<dbReference type="KEGG" id="oai:OLEAN_C12450"/>
<dbReference type="EC" id="3.5.1.44" evidence="4"/>
<feature type="domain" description="Response regulatory" evidence="7">
    <location>
        <begin position="7"/>
        <end position="124"/>
    </location>
</feature>
<dbReference type="InterPro" id="IPR001789">
    <property type="entry name" value="Sig_transdc_resp-reg_receiver"/>
</dbReference>
<reference evidence="9 10" key="1">
    <citation type="journal article" date="2013" name="Nat. Commun.">
        <title>Genome sequence and functional genomic analysis of the oil-degrading bacterium Oleispira antarctica.</title>
        <authorList>
            <person name="Kube M."/>
            <person name="Chernikova T.N."/>
            <person name="Al-Ramahi Y."/>
            <person name="Beloqui A."/>
            <person name="Lopez-Cortez N."/>
            <person name="Guazzaroni M.E."/>
            <person name="Heipieper H.J."/>
            <person name="Klages S."/>
            <person name="Kotsyurbenko O.R."/>
            <person name="Langer I."/>
            <person name="Nechitaylo T.Y."/>
            <person name="Lunsdorf H."/>
            <person name="Fernandez M."/>
            <person name="Juarez S."/>
            <person name="Ciordia S."/>
            <person name="Singer A."/>
            <person name="Kagan O."/>
            <person name="Egorova O."/>
            <person name="Petit P.A."/>
            <person name="Stogios P."/>
            <person name="Kim Y."/>
            <person name="Tchigvintsev A."/>
            <person name="Flick R."/>
            <person name="Denaro R."/>
            <person name="Genovese M."/>
            <person name="Albar J.P."/>
            <person name="Reva O.N."/>
            <person name="Martinez-Gomariz M."/>
            <person name="Tran H."/>
            <person name="Ferrer M."/>
            <person name="Savchenko A."/>
            <person name="Yakunin A.F."/>
            <person name="Yakimov M.M."/>
            <person name="Golyshina O.V."/>
            <person name="Reinhardt R."/>
            <person name="Golyshin P.N."/>
        </authorList>
    </citation>
    <scope>NUCLEOTIDE SEQUENCE [LARGE SCALE GENOMIC DNA]</scope>
</reference>
<evidence type="ECO:0000256" key="1">
    <source>
        <dbReference type="ARBA" id="ARBA00022500"/>
    </source>
</evidence>
<evidence type="ECO:0000259" key="7">
    <source>
        <dbReference type="PROSITE" id="PS50110"/>
    </source>
</evidence>
<organism evidence="9 10">
    <name type="scientific">Oleispira antarctica RB-8</name>
    <dbReference type="NCBI Taxonomy" id="698738"/>
    <lineage>
        <taxon>Bacteria</taxon>
        <taxon>Pseudomonadati</taxon>
        <taxon>Pseudomonadota</taxon>
        <taxon>Gammaproteobacteria</taxon>
        <taxon>Oceanospirillales</taxon>
        <taxon>Oceanospirillaceae</taxon>
        <taxon>Oleispira</taxon>
    </lineage>
</organism>
<dbReference type="GO" id="GO:0005737">
    <property type="term" value="C:cytoplasm"/>
    <property type="evidence" value="ECO:0007669"/>
    <property type="project" value="UniProtKB-SubCell"/>
</dbReference>
<dbReference type="Proteomes" id="UP000032749">
    <property type="component" value="Chromosome"/>
</dbReference>
<keyword evidence="4 6" id="KW-0597">Phosphoprotein</keyword>
<feature type="active site" evidence="4 5">
    <location>
        <position position="315"/>
    </location>
</feature>
<comment type="subcellular location">
    <subcellularLocation>
        <location evidence="4">Cytoplasm</location>
    </subcellularLocation>
</comment>
<comment type="catalytic activity">
    <reaction evidence="4">
        <text>L-glutaminyl-[protein] + H2O = L-glutamyl-[protein] + NH4(+)</text>
        <dbReference type="Rhea" id="RHEA:16441"/>
        <dbReference type="Rhea" id="RHEA-COMP:10207"/>
        <dbReference type="Rhea" id="RHEA-COMP:10208"/>
        <dbReference type="ChEBI" id="CHEBI:15377"/>
        <dbReference type="ChEBI" id="CHEBI:28938"/>
        <dbReference type="ChEBI" id="CHEBI:29973"/>
        <dbReference type="ChEBI" id="CHEBI:30011"/>
        <dbReference type="EC" id="3.5.1.44"/>
    </reaction>
</comment>
<gene>
    <name evidence="4" type="primary">cheB</name>
    <name evidence="9" type="ORF">OLEAN_C12450</name>
</gene>
<dbReference type="EC" id="3.1.1.61" evidence="4"/>
<dbReference type="PANTHER" id="PTHR42872">
    <property type="entry name" value="PROTEIN-GLUTAMATE METHYLESTERASE/PROTEIN-GLUTAMINE GLUTAMINASE"/>
    <property type="match status" value="1"/>
</dbReference>
<evidence type="ECO:0000256" key="5">
    <source>
        <dbReference type="PROSITE-ProRule" id="PRU00050"/>
    </source>
</evidence>
<evidence type="ECO:0000256" key="4">
    <source>
        <dbReference type="HAMAP-Rule" id="MF_00099"/>
    </source>
</evidence>
<dbReference type="CDD" id="cd16432">
    <property type="entry name" value="CheB_Rec"/>
    <property type="match status" value="1"/>
</dbReference>
<dbReference type="PANTHER" id="PTHR42872:SF3">
    <property type="entry name" value="PROTEIN-GLUTAMATE METHYLESTERASE_PROTEIN-GLUTAMINE GLUTAMINASE 1"/>
    <property type="match status" value="1"/>
</dbReference>
<dbReference type="SUPFAM" id="SSF52172">
    <property type="entry name" value="CheY-like"/>
    <property type="match status" value="1"/>
</dbReference>
<dbReference type="PATRIC" id="fig|698738.3.peg.1291"/>
<sequence length="371" mass="39305">MALPKLKVLVVDDSGFFQRRVTEIINADARLEVIATASNGREGVEKALALKPDVITMDYEMPVMDGVTAVRNIMNQCPTPVLMFSSLTYEGARITLDALEAGAIDFLSKQFDAIAASEAQLHKTLTDKICEVAAAGKKAGVRKSFSTPIPNSTSISNNTVASNAALVRPQVMRSATPASKSLRHVEVVIIGTSTGGPAALQTIFKQIPASFAKPIVIVQHMPGSFTKAFAERLNKLSPLTVSEAKQGDKLKPGHVYVAPGGMQLMVDSRNGGCIHIHESDDRISYRPSVDIALASAAKHFGRKALAVILTGMGSDGKEGAHLLKQAGGTIWAQDEASCVIYGMPMAVAKAGLVEKIIPLDAIGPMIFDEAG</sequence>
<evidence type="ECO:0000256" key="3">
    <source>
        <dbReference type="ARBA" id="ARBA00048267"/>
    </source>
</evidence>
<keyword evidence="1 4" id="KW-0145">Chemotaxis</keyword>
<name>R4YL66_OLEAN</name>
<comment type="catalytic activity">
    <reaction evidence="3 4">
        <text>[protein]-L-glutamate 5-O-methyl ester + H2O = L-glutamyl-[protein] + methanol + H(+)</text>
        <dbReference type="Rhea" id="RHEA:23236"/>
        <dbReference type="Rhea" id="RHEA-COMP:10208"/>
        <dbReference type="Rhea" id="RHEA-COMP:10311"/>
        <dbReference type="ChEBI" id="CHEBI:15377"/>
        <dbReference type="ChEBI" id="CHEBI:15378"/>
        <dbReference type="ChEBI" id="CHEBI:17790"/>
        <dbReference type="ChEBI" id="CHEBI:29973"/>
        <dbReference type="ChEBI" id="CHEBI:82795"/>
        <dbReference type="EC" id="3.1.1.61"/>
    </reaction>
</comment>
<dbReference type="GO" id="GO:0000156">
    <property type="term" value="F:phosphorelay response regulator activity"/>
    <property type="evidence" value="ECO:0007669"/>
    <property type="project" value="InterPro"/>
</dbReference>
<dbReference type="SMART" id="SM00448">
    <property type="entry name" value="REC"/>
    <property type="match status" value="1"/>
</dbReference>
<dbReference type="InterPro" id="IPR011006">
    <property type="entry name" value="CheY-like_superfamily"/>
</dbReference>
<dbReference type="InterPro" id="IPR000673">
    <property type="entry name" value="Sig_transdc_resp-reg_Me-estase"/>
</dbReference>
<dbReference type="PROSITE" id="PS50110">
    <property type="entry name" value="RESPONSE_REGULATORY"/>
    <property type="match status" value="1"/>
</dbReference>
<feature type="modified residue" description="4-aspartylphosphate" evidence="4 6">
    <location>
        <position position="58"/>
    </location>
</feature>
<dbReference type="Pfam" id="PF01339">
    <property type="entry name" value="CheB_methylest"/>
    <property type="match status" value="1"/>
</dbReference>
<dbReference type="HOGENOM" id="CLU_000445_51_0_6"/>
<dbReference type="GO" id="GO:0006935">
    <property type="term" value="P:chemotaxis"/>
    <property type="evidence" value="ECO:0007669"/>
    <property type="project" value="UniProtKB-UniRule"/>
</dbReference>
<evidence type="ECO:0000256" key="6">
    <source>
        <dbReference type="PROSITE-ProRule" id="PRU00169"/>
    </source>
</evidence>
<dbReference type="CDD" id="cd17541">
    <property type="entry name" value="REC_CheB-like"/>
    <property type="match status" value="1"/>
</dbReference>
<dbReference type="Gene3D" id="3.40.50.180">
    <property type="entry name" value="Methylesterase CheB, C-terminal domain"/>
    <property type="match status" value="1"/>
</dbReference>
<evidence type="ECO:0000259" key="8">
    <source>
        <dbReference type="PROSITE" id="PS50122"/>
    </source>
</evidence>
<accession>R4YL66</accession>
<dbReference type="InterPro" id="IPR008248">
    <property type="entry name" value="CheB-like"/>
</dbReference>
<dbReference type="OrthoDB" id="9793421at2"/>
<comment type="function">
    <text evidence="4">Involved in chemotaxis. Part of a chemotaxis signal transduction system that modulates chemotaxis in response to various stimuli. Catalyzes the demethylation of specific methylglutamate residues introduced into the chemoreceptors (methyl-accepting chemotaxis proteins or MCP) by CheR. Also mediates the irreversible deamidation of specific glutamine residues to glutamic acid.</text>
</comment>
<dbReference type="NCBIfam" id="NF001965">
    <property type="entry name" value="PRK00742.1"/>
    <property type="match status" value="1"/>
</dbReference>
<evidence type="ECO:0000313" key="10">
    <source>
        <dbReference type="Proteomes" id="UP000032749"/>
    </source>
</evidence>
<dbReference type="STRING" id="698738.OLEAN_C12450"/>
<keyword evidence="4" id="KW-0963">Cytoplasm</keyword>
<dbReference type="GO" id="GO:0008984">
    <property type="term" value="F:protein-glutamate methylesterase activity"/>
    <property type="evidence" value="ECO:0007669"/>
    <property type="project" value="UniProtKB-UniRule"/>
</dbReference>
<feature type="active site" evidence="4 5">
    <location>
        <position position="193"/>
    </location>
</feature>
<dbReference type="AlphaFoldDB" id="R4YL66"/>
<keyword evidence="10" id="KW-1185">Reference proteome</keyword>
<dbReference type="InterPro" id="IPR035909">
    <property type="entry name" value="CheB_C"/>
</dbReference>
<dbReference type="Pfam" id="PF00072">
    <property type="entry name" value="Response_reg"/>
    <property type="match status" value="1"/>
</dbReference>
<comment type="PTM">
    <text evidence="4">Phosphorylated by CheA. Phosphorylation of the N-terminal regulatory domain activates the methylesterase activity.</text>
</comment>
<proteinExistence type="inferred from homology"/>
<dbReference type="Gene3D" id="3.40.50.2300">
    <property type="match status" value="1"/>
</dbReference>
<protein>
    <recommendedName>
        <fullName evidence="4">Protein-glutamate methylesterase/protein-glutamine glutaminase</fullName>
        <ecNumber evidence="4">3.1.1.61</ecNumber>
        <ecNumber evidence="4">3.5.1.44</ecNumber>
    </recommendedName>
</protein>
<feature type="domain" description="CheB-type methylesterase" evidence="8">
    <location>
        <begin position="177"/>
        <end position="371"/>
    </location>
</feature>
<evidence type="ECO:0000313" key="9">
    <source>
        <dbReference type="EMBL" id="CCK75421.1"/>
    </source>
</evidence>
<dbReference type="SUPFAM" id="SSF52738">
    <property type="entry name" value="Methylesterase CheB, C-terminal domain"/>
    <property type="match status" value="1"/>
</dbReference>
<evidence type="ECO:0000256" key="2">
    <source>
        <dbReference type="ARBA" id="ARBA00022801"/>
    </source>
</evidence>
<dbReference type="PROSITE" id="PS50122">
    <property type="entry name" value="CHEB"/>
    <property type="match status" value="1"/>
</dbReference>